<gene>
    <name evidence="2" type="ORF">C922_01382</name>
</gene>
<keyword evidence="3" id="KW-1185">Reference proteome</keyword>
<dbReference type="GeneID" id="20036656"/>
<dbReference type="EMBL" id="KI965463">
    <property type="protein sequence ID" value="EUD68362.1"/>
    <property type="molecule type" value="Genomic_DNA"/>
</dbReference>
<dbReference type="OrthoDB" id="45840at2759"/>
<keyword evidence="1" id="KW-0812">Transmembrane</keyword>
<dbReference type="Proteomes" id="UP000030640">
    <property type="component" value="Unassembled WGS sequence"/>
</dbReference>
<accession>W7A5F8</accession>
<feature type="transmembrane region" description="Helical" evidence="1">
    <location>
        <begin position="129"/>
        <end position="148"/>
    </location>
</feature>
<dbReference type="AlphaFoldDB" id="W7A5F8"/>
<sequence>MKNRLKRTYVYIKSNLNKLSSIASIICLIDCTLIPLITVLISIFSVVHDSENGEAEAGTHNHSHHHGWQETVALYLMTPIISFTTIYNFIQLKNFSLFIFTLVGITMFVLSHAHIEFRDQNITNRLKQAHIPMSILAAIILISTNYIAHQLLKSKNLDPCCTHKKITNHLDDQSWKQHHPHHHDHHRDLEMNEDNYNMHNHTSNNDNVANHEKYYNIRFQQHNNDHELVRFL</sequence>
<dbReference type="VEuPathDB" id="PlasmoDB:C922_01382"/>
<protein>
    <recommendedName>
        <fullName evidence="4">MerC domain-containing protein</fullName>
    </recommendedName>
</protein>
<feature type="transmembrane region" description="Helical" evidence="1">
    <location>
        <begin position="97"/>
        <end position="117"/>
    </location>
</feature>
<feature type="transmembrane region" description="Helical" evidence="1">
    <location>
        <begin position="72"/>
        <end position="90"/>
    </location>
</feature>
<evidence type="ECO:0000313" key="3">
    <source>
        <dbReference type="Proteomes" id="UP000030640"/>
    </source>
</evidence>
<name>W7A5F8_9APIC</name>
<proteinExistence type="predicted"/>
<keyword evidence="1" id="KW-1133">Transmembrane helix</keyword>
<keyword evidence="1" id="KW-0472">Membrane</keyword>
<evidence type="ECO:0008006" key="4">
    <source>
        <dbReference type="Google" id="ProtNLM"/>
    </source>
</evidence>
<evidence type="ECO:0000313" key="2">
    <source>
        <dbReference type="EMBL" id="EUD68362.1"/>
    </source>
</evidence>
<evidence type="ECO:0000256" key="1">
    <source>
        <dbReference type="SAM" id="Phobius"/>
    </source>
</evidence>
<feature type="transmembrane region" description="Helical" evidence="1">
    <location>
        <begin position="21"/>
        <end position="44"/>
    </location>
</feature>
<organism evidence="2 3">
    <name type="scientific">Plasmodium inui San Antonio 1</name>
    <dbReference type="NCBI Taxonomy" id="1237626"/>
    <lineage>
        <taxon>Eukaryota</taxon>
        <taxon>Sar</taxon>
        <taxon>Alveolata</taxon>
        <taxon>Apicomplexa</taxon>
        <taxon>Aconoidasida</taxon>
        <taxon>Haemosporida</taxon>
        <taxon>Plasmodiidae</taxon>
        <taxon>Plasmodium</taxon>
        <taxon>Plasmodium (Plasmodium)</taxon>
    </lineage>
</organism>
<reference evidence="2 3" key="1">
    <citation type="submission" date="2013-02" db="EMBL/GenBank/DDBJ databases">
        <title>The Genome Sequence of Plasmodium inui San Antonio 1.</title>
        <authorList>
            <consortium name="The Broad Institute Genome Sequencing Platform"/>
            <consortium name="The Broad Institute Genome Sequencing Center for Infectious Disease"/>
            <person name="Neafsey D."/>
            <person name="Cheeseman I."/>
            <person name="Volkman S."/>
            <person name="Adams J."/>
            <person name="Walker B."/>
            <person name="Young S.K."/>
            <person name="Zeng Q."/>
            <person name="Gargeya S."/>
            <person name="Fitzgerald M."/>
            <person name="Haas B."/>
            <person name="Abouelleil A."/>
            <person name="Alvarado L."/>
            <person name="Arachchi H.M."/>
            <person name="Berlin A.M."/>
            <person name="Chapman S.B."/>
            <person name="Dewar J."/>
            <person name="Goldberg J."/>
            <person name="Griggs A."/>
            <person name="Gujja S."/>
            <person name="Hansen M."/>
            <person name="Howarth C."/>
            <person name="Imamovic A."/>
            <person name="Larimer J."/>
            <person name="McCowan C."/>
            <person name="Murphy C."/>
            <person name="Neiman D."/>
            <person name="Pearson M."/>
            <person name="Priest M."/>
            <person name="Roberts A."/>
            <person name="Saif S."/>
            <person name="Shea T."/>
            <person name="Sisk P."/>
            <person name="Sykes S."/>
            <person name="Wortman J."/>
            <person name="Nusbaum C."/>
            <person name="Birren B."/>
        </authorList>
    </citation>
    <scope>NUCLEOTIDE SEQUENCE [LARGE SCALE GENOMIC DNA]</scope>
    <source>
        <strain evidence="2 3">San Antonio 1</strain>
    </source>
</reference>
<dbReference type="RefSeq" id="XP_008815210.1">
    <property type="nucleotide sequence ID" value="XM_008816988.1"/>
</dbReference>